<keyword evidence="2" id="KW-1185">Reference proteome</keyword>
<dbReference type="EMBL" id="JARBJD010000061">
    <property type="protein sequence ID" value="KAK2955944.1"/>
    <property type="molecule type" value="Genomic_DNA"/>
</dbReference>
<protein>
    <submittedName>
        <fullName evidence="1">Uncharacterized protein</fullName>
    </submittedName>
</protein>
<organism evidence="1 2">
    <name type="scientific">Blattamonas nauphoetae</name>
    <dbReference type="NCBI Taxonomy" id="2049346"/>
    <lineage>
        <taxon>Eukaryota</taxon>
        <taxon>Metamonada</taxon>
        <taxon>Preaxostyla</taxon>
        <taxon>Oxymonadida</taxon>
        <taxon>Blattamonas</taxon>
    </lineage>
</organism>
<evidence type="ECO:0000313" key="2">
    <source>
        <dbReference type="Proteomes" id="UP001281761"/>
    </source>
</evidence>
<dbReference type="Proteomes" id="UP001281761">
    <property type="component" value="Unassembled WGS sequence"/>
</dbReference>
<evidence type="ECO:0000313" key="1">
    <source>
        <dbReference type="EMBL" id="KAK2955944.1"/>
    </source>
</evidence>
<name>A0ABQ9XWT8_9EUKA</name>
<sequence>MKLKLSLVKDGQRPISSYLIQESTCQYPNRVGLQLCLISSQRMLKIDWKSCLFLFTDFSQIWEVWSHLATHAMWPTSLFLFDDNTQLFVESIIPFVKLKCVEEIRPGAIRVSQSFGLFEPLIQKIVTVSRIVMLSDSSIYSQFHSNVSFLCHLMGAESLETRQCVLQALYDCFDGFSYDLPLPKWLVTDTTPFSVKSDGTLKDETLLRQLLILLAESMEAIDTLLVDVCDDNVKTLSNHCTLVTSAFSCLAFLGDRHKKAAKILNSMRVLQQIGAWAGSLLEIPPSPTRNEALLSVIQILVALDSLWHGESFFSLVLVFPDSSTQLADLLTLIEPLITVNSVPAKKAVARFLVTCSRCFQDDSEDTSLLLACFNKFVDSEGFLGVDFEDDRFHFSITLFLNDHLSNDESSNLNRIDTPSLRAYLRRLLLSHGRTDSKLRGTLRLFLEEISGFICHNLTSLLFWKDVGGVAAIVHALTLDDHLRTRFEIFTAIYKNVLFPEGSIPTPEQQTLVLRELEEEGLSDAVEMANHDLQKLPEWNAAVNPSSDRLEICEEPDWD</sequence>
<gene>
    <name evidence="1" type="ORF">BLNAU_9104</name>
</gene>
<proteinExistence type="predicted"/>
<comment type="caution">
    <text evidence="1">The sequence shown here is derived from an EMBL/GenBank/DDBJ whole genome shotgun (WGS) entry which is preliminary data.</text>
</comment>
<reference evidence="1 2" key="1">
    <citation type="journal article" date="2022" name="bioRxiv">
        <title>Genomics of Preaxostyla Flagellates Illuminates Evolutionary Transitions and the Path Towards Mitochondrial Loss.</title>
        <authorList>
            <person name="Novak L.V.F."/>
            <person name="Treitli S.C."/>
            <person name="Pyrih J."/>
            <person name="Halakuc P."/>
            <person name="Pipaliya S.V."/>
            <person name="Vacek V."/>
            <person name="Brzon O."/>
            <person name="Soukal P."/>
            <person name="Eme L."/>
            <person name="Dacks J.B."/>
            <person name="Karnkowska A."/>
            <person name="Elias M."/>
            <person name="Hampl V."/>
        </authorList>
    </citation>
    <scope>NUCLEOTIDE SEQUENCE [LARGE SCALE GENOMIC DNA]</scope>
    <source>
        <strain evidence="1">NAU3</strain>
        <tissue evidence="1">Gut</tissue>
    </source>
</reference>
<accession>A0ABQ9XWT8</accession>